<accession>A0A2T5P562</accession>
<dbReference type="PANTHER" id="PTHR30092">
    <property type="entry name" value="INNER MEMBRANE PROTEIN CRED"/>
    <property type="match status" value="1"/>
</dbReference>
<dbReference type="OrthoDB" id="9791851at2"/>
<sequence length="448" mass="49737">MNRNLLLKLGVVLLLVILLFIPLLLIDGVVDERQGLRNDVLLDIARSSSHSQRLTGPLLVVPYRKTVREWRTHEKTGTRYLEEREKRGRFYFLPERFVVDGNLTTELRARGIYEARLYHASTAISGRFEIPAQLGIAEDFADYRFEPAFLSLGVSDIRGIKNDLRLGLGEQRVAFAPGSNELLLGSGVHATLPQWEVAGPHAFDFAFDLDLLGSSQLDIVPVGRETQVKLSSDWRHPSFVGNFLPSEREIDASGFRANWQTSFFATNMEEVLAECESGRECYGLANSGFGVSLVDPVDQYLKTDRAIKYALLFIGLTFAAFFLFEVLKRLAIHPVQYGLVGLALAMFYLLLVSLSEHLGFAAAYGISSVACVLLIGFYLAFVLRSALRAIGFSAGLAALYGLLYGLLSAEDYALLMGSLLVFSLLACVMLLTRKLDWYGLGKPELSLD</sequence>
<keyword evidence="3" id="KW-1185">Reference proteome</keyword>
<feature type="transmembrane region" description="Helical" evidence="1">
    <location>
        <begin position="413"/>
        <end position="432"/>
    </location>
</feature>
<feature type="transmembrane region" description="Helical" evidence="1">
    <location>
        <begin position="306"/>
        <end position="324"/>
    </location>
</feature>
<organism evidence="2 3">
    <name type="scientific">Pseudomonas mangrovi</name>
    <dbReference type="NCBI Taxonomy" id="2161748"/>
    <lineage>
        <taxon>Bacteria</taxon>
        <taxon>Pseudomonadati</taxon>
        <taxon>Pseudomonadota</taxon>
        <taxon>Gammaproteobacteria</taxon>
        <taxon>Pseudomonadales</taxon>
        <taxon>Pseudomonadaceae</taxon>
        <taxon>Pseudomonas</taxon>
    </lineage>
</organism>
<keyword evidence="1" id="KW-0472">Membrane</keyword>
<feature type="transmembrane region" description="Helical" evidence="1">
    <location>
        <begin position="336"/>
        <end position="355"/>
    </location>
</feature>
<dbReference type="EMBL" id="QASN01000021">
    <property type="protein sequence ID" value="PTU72864.1"/>
    <property type="molecule type" value="Genomic_DNA"/>
</dbReference>
<keyword evidence="1" id="KW-0812">Transmembrane</keyword>
<dbReference type="PANTHER" id="PTHR30092:SF0">
    <property type="entry name" value="INNER MEMBRANE PROTEIN CRED"/>
    <property type="match status" value="1"/>
</dbReference>
<feature type="transmembrane region" description="Helical" evidence="1">
    <location>
        <begin position="389"/>
        <end position="407"/>
    </location>
</feature>
<evidence type="ECO:0000256" key="1">
    <source>
        <dbReference type="SAM" id="Phobius"/>
    </source>
</evidence>
<evidence type="ECO:0000313" key="2">
    <source>
        <dbReference type="EMBL" id="PTU72864.1"/>
    </source>
</evidence>
<protein>
    <submittedName>
        <fullName evidence="2">Cell envelope integrity protein CreD</fullName>
    </submittedName>
</protein>
<keyword evidence="1" id="KW-1133">Transmembrane helix</keyword>
<gene>
    <name evidence="2" type="ORF">DBO85_16510</name>
</gene>
<dbReference type="PIRSF" id="PIRSF004548">
    <property type="entry name" value="CreD"/>
    <property type="match status" value="1"/>
</dbReference>
<name>A0A2T5P562_9PSED</name>
<reference evidence="2 3" key="1">
    <citation type="submission" date="2018-04" db="EMBL/GenBank/DDBJ databases">
        <title>Pseudomonas sp. nov., isolated from mangrove soil.</title>
        <authorList>
            <person name="Chen C."/>
        </authorList>
    </citation>
    <scope>NUCLEOTIDE SEQUENCE [LARGE SCALE GENOMIC DNA]</scope>
    <source>
        <strain evidence="2 3">TC-11</strain>
    </source>
</reference>
<dbReference type="Proteomes" id="UP000244064">
    <property type="component" value="Unassembled WGS sequence"/>
</dbReference>
<dbReference type="NCBIfam" id="NF008712">
    <property type="entry name" value="PRK11715.1-1"/>
    <property type="match status" value="1"/>
</dbReference>
<dbReference type="Pfam" id="PF06123">
    <property type="entry name" value="CreD"/>
    <property type="match status" value="1"/>
</dbReference>
<feature type="transmembrane region" description="Helical" evidence="1">
    <location>
        <begin position="361"/>
        <end position="382"/>
    </location>
</feature>
<dbReference type="RefSeq" id="WP_108108480.1">
    <property type="nucleotide sequence ID" value="NZ_QASN01000021.1"/>
</dbReference>
<comment type="caution">
    <text evidence="2">The sequence shown here is derived from an EMBL/GenBank/DDBJ whole genome shotgun (WGS) entry which is preliminary data.</text>
</comment>
<dbReference type="InterPro" id="IPR010364">
    <property type="entry name" value="Uncharacterised_IM_CreD"/>
</dbReference>
<evidence type="ECO:0000313" key="3">
    <source>
        <dbReference type="Proteomes" id="UP000244064"/>
    </source>
</evidence>
<dbReference type="AlphaFoldDB" id="A0A2T5P562"/>
<dbReference type="GO" id="GO:0005886">
    <property type="term" value="C:plasma membrane"/>
    <property type="evidence" value="ECO:0007669"/>
    <property type="project" value="TreeGrafter"/>
</dbReference>
<proteinExistence type="predicted"/>